<protein>
    <submittedName>
        <fullName evidence="2">Uncharacterized protein</fullName>
    </submittedName>
</protein>
<name>A0ABY6DF00_9RHOB</name>
<keyword evidence="3" id="KW-1185">Reference proteome</keyword>
<accession>A0ABY6DF00</accession>
<dbReference type="RefSeq" id="WP_263048827.1">
    <property type="nucleotide sequence ID" value="NZ_CP106738.1"/>
</dbReference>
<gene>
    <name evidence="2" type="ORF">N7U68_08480</name>
</gene>
<evidence type="ECO:0000313" key="3">
    <source>
        <dbReference type="Proteomes" id="UP001064087"/>
    </source>
</evidence>
<keyword evidence="1" id="KW-0732">Signal</keyword>
<evidence type="ECO:0000256" key="1">
    <source>
        <dbReference type="SAM" id="SignalP"/>
    </source>
</evidence>
<feature type="signal peptide" evidence="1">
    <location>
        <begin position="1"/>
        <end position="21"/>
    </location>
</feature>
<feature type="chain" id="PRO_5045346878" evidence="1">
    <location>
        <begin position="22"/>
        <end position="173"/>
    </location>
</feature>
<sequence length="173" mass="18548">MRRNTMLAAVLIVVAPWPASAQVLEELTMQMRGSDAVWRMQGGFAACLGGFDGPSEPAQTVNNFTFMEWTAGGAYGGLTEYNYKDSTAIIADDGTFCEIADFSVTQSQAAEIVRRTFAEMGQSLWPESKTAAGCTAFTSPQGRVIEVTSGGQDPICGDTPTSAIRVWNEGQNQ</sequence>
<proteinExistence type="predicted"/>
<dbReference type="Proteomes" id="UP001064087">
    <property type="component" value="Chromosome"/>
</dbReference>
<evidence type="ECO:0000313" key="2">
    <source>
        <dbReference type="EMBL" id="UXX84655.1"/>
    </source>
</evidence>
<reference evidence="2" key="1">
    <citation type="submission" date="2022-10" db="EMBL/GenBank/DDBJ databases">
        <title>Roseovarius pelagicus sp. nov., isolated from Arctic seawater.</title>
        <authorList>
            <person name="Hong Y.W."/>
            <person name="Hwang C.Y."/>
        </authorList>
    </citation>
    <scope>NUCLEOTIDE SEQUENCE</scope>
    <source>
        <strain evidence="2">HL-MP18</strain>
    </source>
</reference>
<dbReference type="EMBL" id="CP106738">
    <property type="protein sequence ID" value="UXX84655.1"/>
    <property type="molecule type" value="Genomic_DNA"/>
</dbReference>
<organism evidence="2 3">
    <name type="scientific">Roseovarius pelagicus</name>
    <dbReference type="NCBI Taxonomy" id="2980108"/>
    <lineage>
        <taxon>Bacteria</taxon>
        <taxon>Pseudomonadati</taxon>
        <taxon>Pseudomonadota</taxon>
        <taxon>Alphaproteobacteria</taxon>
        <taxon>Rhodobacterales</taxon>
        <taxon>Roseobacteraceae</taxon>
        <taxon>Roseovarius</taxon>
    </lineage>
</organism>